<protein>
    <recommendedName>
        <fullName evidence="4">Galactokinase</fullName>
        <ecNumber evidence="3">2.7.1.6</ecNumber>
    </recommendedName>
    <alternativeName>
        <fullName evidence="11">Galactose kinase</fullName>
    </alternativeName>
</protein>
<dbReference type="SUPFAM" id="SSF54211">
    <property type="entry name" value="Ribosomal protein S5 domain 2-like"/>
    <property type="match status" value="1"/>
</dbReference>
<evidence type="ECO:0000259" key="15">
    <source>
        <dbReference type="Pfam" id="PF10509"/>
    </source>
</evidence>
<dbReference type="GO" id="GO:0006012">
    <property type="term" value="P:galactose metabolic process"/>
    <property type="evidence" value="ECO:0007669"/>
    <property type="project" value="UniProtKB-UniPathway"/>
</dbReference>
<evidence type="ECO:0000256" key="3">
    <source>
        <dbReference type="ARBA" id="ARBA00012315"/>
    </source>
</evidence>
<dbReference type="PIRSF" id="PIRSF000530">
    <property type="entry name" value="Galactokinase"/>
    <property type="match status" value="1"/>
</dbReference>
<evidence type="ECO:0000256" key="12">
    <source>
        <dbReference type="ARBA" id="ARBA00049538"/>
    </source>
</evidence>
<dbReference type="Pfam" id="PF08544">
    <property type="entry name" value="GHMP_kinases_C"/>
    <property type="match status" value="1"/>
</dbReference>
<dbReference type="PRINTS" id="PR00473">
    <property type="entry name" value="GALCTOKINASE"/>
</dbReference>
<organism evidence="16 17">
    <name type="scientific">Trichomonascus ciferrii</name>
    <dbReference type="NCBI Taxonomy" id="44093"/>
    <lineage>
        <taxon>Eukaryota</taxon>
        <taxon>Fungi</taxon>
        <taxon>Dikarya</taxon>
        <taxon>Ascomycota</taxon>
        <taxon>Saccharomycotina</taxon>
        <taxon>Dipodascomycetes</taxon>
        <taxon>Dipodascales</taxon>
        <taxon>Trichomonascaceae</taxon>
        <taxon>Trichomonascus</taxon>
        <taxon>Trichomonascus ciferrii complex</taxon>
    </lineage>
</organism>
<accession>A0A642UVF1</accession>
<dbReference type="InterPro" id="IPR000705">
    <property type="entry name" value="Galactokinase"/>
</dbReference>
<dbReference type="Gene3D" id="1.20.1440.340">
    <property type="match status" value="1"/>
</dbReference>
<keyword evidence="17" id="KW-1185">Reference proteome</keyword>
<dbReference type="PROSITE" id="PS00106">
    <property type="entry name" value="GALACTOKINASE"/>
    <property type="match status" value="1"/>
</dbReference>
<evidence type="ECO:0000256" key="4">
    <source>
        <dbReference type="ARBA" id="ARBA00019487"/>
    </source>
</evidence>
<evidence type="ECO:0000256" key="11">
    <source>
        <dbReference type="ARBA" id="ARBA00029590"/>
    </source>
</evidence>
<dbReference type="InterPro" id="IPR014721">
    <property type="entry name" value="Ribsml_uS5_D2-typ_fold_subgr"/>
</dbReference>
<evidence type="ECO:0000256" key="8">
    <source>
        <dbReference type="ARBA" id="ARBA00022840"/>
    </source>
</evidence>
<dbReference type="GO" id="GO:0000411">
    <property type="term" value="P:positive regulation of transcription by galactose"/>
    <property type="evidence" value="ECO:0007669"/>
    <property type="project" value="UniProtKB-ARBA"/>
</dbReference>
<proteinExistence type="inferred from homology"/>
<name>A0A642UVF1_9ASCO</name>
<dbReference type="FunFam" id="1.20.1440.340:FF:000003">
    <property type="entry name" value="GAL1p Galactokinase"/>
    <property type="match status" value="1"/>
</dbReference>
<dbReference type="InterPro" id="IPR019741">
    <property type="entry name" value="Galactokinase_CS"/>
</dbReference>
<feature type="domain" description="Galactokinase N-terminal" evidence="15">
    <location>
        <begin position="31"/>
        <end position="80"/>
    </location>
</feature>
<evidence type="ECO:0000256" key="7">
    <source>
        <dbReference type="ARBA" id="ARBA00022777"/>
    </source>
</evidence>
<dbReference type="AlphaFoldDB" id="A0A642UVF1"/>
<feature type="domain" description="GHMP kinase N-terminal" evidence="13">
    <location>
        <begin position="134"/>
        <end position="213"/>
    </location>
</feature>
<reference evidence="16" key="1">
    <citation type="journal article" date="2019" name="G3 (Bethesda)">
        <title>Genome Assemblies of Two Rare Opportunistic Yeast Pathogens: Diutina rugosa (syn. Candida rugosa) and Trichomonascus ciferrii (syn. Candida ciferrii).</title>
        <authorList>
            <person name="Mixao V."/>
            <person name="Saus E."/>
            <person name="Hansen A.P."/>
            <person name="Lass-Florl C."/>
            <person name="Gabaldon T."/>
        </authorList>
    </citation>
    <scope>NUCLEOTIDE SEQUENCE</scope>
    <source>
        <strain evidence="16">CBS 4856</strain>
    </source>
</reference>
<dbReference type="InterPro" id="IPR006203">
    <property type="entry name" value="GHMP_knse_ATP-bd_CS"/>
</dbReference>
<evidence type="ECO:0000256" key="5">
    <source>
        <dbReference type="ARBA" id="ARBA00022679"/>
    </source>
</evidence>
<dbReference type="FunFam" id="3.30.230.10:FF:000056">
    <property type="entry name" value="GAL1p Galactokinase"/>
    <property type="match status" value="1"/>
</dbReference>
<comment type="catalytic activity">
    <reaction evidence="12">
        <text>alpha-D-galactose + ATP = alpha-D-galactose 1-phosphate + ADP + H(+)</text>
        <dbReference type="Rhea" id="RHEA:13553"/>
        <dbReference type="ChEBI" id="CHEBI:15378"/>
        <dbReference type="ChEBI" id="CHEBI:28061"/>
        <dbReference type="ChEBI" id="CHEBI:30616"/>
        <dbReference type="ChEBI" id="CHEBI:58336"/>
        <dbReference type="ChEBI" id="CHEBI:456216"/>
        <dbReference type="EC" id="2.7.1.6"/>
    </reaction>
    <physiologicalReaction direction="left-to-right" evidence="12">
        <dbReference type="Rhea" id="RHEA:13554"/>
    </physiologicalReaction>
</comment>
<dbReference type="VEuPathDB" id="FungiDB:TRICI_005890"/>
<evidence type="ECO:0000259" key="14">
    <source>
        <dbReference type="Pfam" id="PF08544"/>
    </source>
</evidence>
<dbReference type="SUPFAM" id="SSF55060">
    <property type="entry name" value="GHMP Kinase, C-terminal domain"/>
    <property type="match status" value="1"/>
</dbReference>
<dbReference type="InterPro" id="IPR019539">
    <property type="entry name" value="GalKase_N"/>
</dbReference>
<evidence type="ECO:0000256" key="1">
    <source>
        <dbReference type="ARBA" id="ARBA00004947"/>
    </source>
</evidence>
<evidence type="ECO:0000256" key="9">
    <source>
        <dbReference type="ARBA" id="ARBA00023144"/>
    </source>
</evidence>
<dbReference type="PANTHER" id="PTHR10457:SF7">
    <property type="entry name" value="GALACTOKINASE-RELATED"/>
    <property type="match status" value="1"/>
</dbReference>
<dbReference type="PANTHER" id="PTHR10457">
    <property type="entry name" value="MEVALONATE KINASE/GALACTOKINASE"/>
    <property type="match status" value="1"/>
</dbReference>
<evidence type="ECO:0000259" key="13">
    <source>
        <dbReference type="Pfam" id="PF00288"/>
    </source>
</evidence>
<comment type="similarity">
    <text evidence="2">Belongs to the GHMP kinase family. GalK subfamily.</text>
</comment>
<dbReference type="Pfam" id="PF10509">
    <property type="entry name" value="GalKase_gal_bdg"/>
    <property type="match status" value="1"/>
</dbReference>
<dbReference type="InterPro" id="IPR020568">
    <property type="entry name" value="Ribosomal_Su5_D2-typ_SF"/>
</dbReference>
<evidence type="ECO:0000256" key="10">
    <source>
        <dbReference type="ARBA" id="ARBA00023277"/>
    </source>
</evidence>
<keyword evidence="9" id="KW-0299">Galactose metabolism</keyword>
<dbReference type="GO" id="GO:0004335">
    <property type="term" value="F:galactokinase activity"/>
    <property type="evidence" value="ECO:0007669"/>
    <property type="project" value="UniProtKB-EC"/>
</dbReference>
<dbReference type="GO" id="GO:0005829">
    <property type="term" value="C:cytosol"/>
    <property type="evidence" value="ECO:0007669"/>
    <property type="project" value="TreeGrafter"/>
</dbReference>
<dbReference type="OrthoDB" id="187738at2759"/>
<evidence type="ECO:0000256" key="6">
    <source>
        <dbReference type="ARBA" id="ARBA00022741"/>
    </source>
</evidence>
<dbReference type="Proteomes" id="UP000761534">
    <property type="component" value="Unassembled WGS sequence"/>
</dbReference>
<sequence>MSVPTVVHHNKLSEIYDKATVQVPRYEALLKKFEERYGTKKPDLLIRSPGRVNVIGEHIDYCFFSVLPMAVEADIIMAIQLTDEPVIEVANTNPDFPATKFDLPKDGSPVDIDATKSDWVNYFRCGLVVGQDYLKKNNYPCTKGIKVLIDGNVPTGSGLSSSAAFVVCSTLCTLLANGYTDVSKKLLTQLSTVCEQHVGVNSGGMDQSASIWGLKDHALFVSFLPDLNVVEFGFPETNPKLEFVIANSLVVSNKQETGPVNYNLRVVEVTLGALLMAKKLNLTIKPDGNLQAGTFRGVVDAYFANDKTPYGQDIEDSRKKLDKMIELVDELITQKDGYTTEQIASELEMSVDELKTKFMTKYPVRYEVLKLYRRAYHVFTEAKRVLDFLSLLQNPPADSQKLIADLGNLMNQSQDSQRDYFNNSLPQLDEICSIARENGAAGARITGAGFGGSTVLLTPANKSQQVIDALKKDYYKKHYPKITDEELADALLVSKPGSGTTIIDNLSLE</sequence>
<dbReference type="Gene3D" id="3.30.230.10">
    <property type="match status" value="1"/>
</dbReference>
<dbReference type="InterPro" id="IPR036554">
    <property type="entry name" value="GHMP_kinase_C_sf"/>
</dbReference>
<dbReference type="UniPathway" id="UPA00214"/>
<dbReference type="NCBIfam" id="TIGR00131">
    <property type="entry name" value="gal_kin"/>
    <property type="match status" value="1"/>
</dbReference>
<evidence type="ECO:0000256" key="2">
    <source>
        <dbReference type="ARBA" id="ARBA00006566"/>
    </source>
</evidence>
<dbReference type="PROSITE" id="PS00627">
    <property type="entry name" value="GHMP_KINASES_ATP"/>
    <property type="match status" value="1"/>
</dbReference>
<comment type="pathway">
    <text evidence="1">Carbohydrate metabolism; galactose metabolism.</text>
</comment>
<dbReference type="EMBL" id="SWFS01000466">
    <property type="protein sequence ID" value="KAA8902529.1"/>
    <property type="molecule type" value="Genomic_DNA"/>
</dbReference>
<keyword evidence="10" id="KW-0119">Carbohydrate metabolism</keyword>
<keyword evidence="8" id="KW-0067">ATP-binding</keyword>
<gene>
    <name evidence="16" type="ORF">TRICI_005890</name>
</gene>
<dbReference type="GO" id="GO:0005524">
    <property type="term" value="F:ATP binding"/>
    <property type="evidence" value="ECO:0007669"/>
    <property type="project" value="UniProtKB-KW"/>
</dbReference>
<feature type="domain" description="GHMP kinase C-terminal" evidence="14">
    <location>
        <begin position="403"/>
        <end position="475"/>
    </location>
</feature>
<keyword evidence="5" id="KW-0808">Transferase</keyword>
<dbReference type="InterPro" id="IPR006204">
    <property type="entry name" value="GHMP_kinase_N_dom"/>
</dbReference>
<dbReference type="Gene3D" id="3.30.70.3170">
    <property type="match status" value="1"/>
</dbReference>
<dbReference type="PRINTS" id="PR00959">
    <property type="entry name" value="MEVGALKINASE"/>
</dbReference>
<dbReference type="InterPro" id="IPR006206">
    <property type="entry name" value="Mevalonate/galactokinase"/>
</dbReference>
<dbReference type="InterPro" id="IPR013750">
    <property type="entry name" value="GHMP_kinase_C_dom"/>
</dbReference>
<evidence type="ECO:0000313" key="17">
    <source>
        <dbReference type="Proteomes" id="UP000761534"/>
    </source>
</evidence>
<evidence type="ECO:0000313" key="16">
    <source>
        <dbReference type="EMBL" id="KAA8902529.1"/>
    </source>
</evidence>
<comment type="caution">
    <text evidence="16">The sequence shown here is derived from an EMBL/GenBank/DDBJ whole genome shotgun (WGS) entry which is preliminary data.</text>
</comment>
<keyword evidence="7" id="KW-0418">Kinase</keyword>
<keyword evidence="6" id="KW-0547">Nucleotide-binding</keyword>
<dbReference type="Pfam" id="PF00288">
    <property type="entry name" value="GHMP_kinases_N"/>
    <property type="match status" value="1"/>
</dbReference>
<dbReference type="EC" id="2.7.1.6" evidence="3"/>